<dbReference type="GeneID" id="54347780"/>
<dbReference type="Proteomes" id="UP000800082">
    <property type="component" value="Unassembled WGS sequence"/>
</dbReference>
<dbReference type="EMBL" id="ML978978">
    <property type="protein sequence ID" value="KAF1926181.1"/>
    <property type="molecule type" value="Genomic_DNA"/>
</dbReference>
<sequence>WHELGVLRLQSLCLDDVKFGGNDNIHLHDPTCGAFLPVFKILASTVNMTVKFLTIRRSHGNYIVCNSSSVDNSFTTYFCSHLFPSLKVFALKDVNLENEAPLVISTKSYSFTLKCFEARTAVIKRKFCESVFQAQQEALTSQQLYFPDTSQPISSGLSSLPREVCKLVIFNVSSNLRTQRLLTSPVFMRFAHIVGRQSTISPGV</sequence>
<proteinExistence type="predicted"/>
<dbReference type="RefSeq" id="XP_033446433.1">
    <property type="nucleotide sequence ID" value="XM_033590124.1"/>
</dbReference>
<gene>
    <name evidence="1" type="ORF">M421DRAFT_396965</name>
</gene>
<dbReference type="OrthoDB" id="10651495at2759"/>
<keyword evidence="2" id="KW-1185">Reference proteome</keyword>
<reference evidence="1" key="1">
    <citation type="journal article" date="2020" name="Stud. Mycol.">
        <title>101 Dothideomycetes genomes: a test case for predicting lifestyles and emergence of pathogens.</title>
        <authorList>
            <person name="Haridas S."/>
            <person name="Albert R."/>
            <person name="Binder M."/>
            <person name="Bloem J."/>
            <person name="Labutti K."/>
            <person name="Salamov A."/>
            <person name="Andreopoulos B."/>
            <person name="Baker S."/>
            <person name="Barry K."/>
            <person name="Bills G."/>
            <person name="Bluhm B."/>
            <person name="Cannon C."/>
            <person name="Castanera R."/>
            <person name="Culley D."/>
            <person name="Daum C."/>
            <person name="Ezra D."/>
            <person name="Gonzalez J."/>
            <person name="Henrissat B."/>
            <person name="Kuo A."/>
            <person name="Liang C."/>
            <person name="Lipzen A."/>
            <person name="Lutzoni F."/>
            <person name="Magnuson J."/>
            <person name="Mondo S."/>
            <person name="Nolan M."/>
            <person name="Ohm R."/>
            <person name="Pangilinan J."/>
            <person name="Park H.-J."/>
            <person name="Ramirez L."/>
            <person name="Alfaro M."/>
            <person name="Sun H."/>
            <person name="Tritt A."/>
            <person name="Yoshinaga Y."/>
            <person name="Zwiers L.-H."/>
            <person name="Turgeon B."/>
            <person name="Goodwin S."/>
            <person name="Spatafora J."/>
            <person name="Crous P."/>
            <person name="Grigoriev I."/>
        </authorList>
    </citation>
    <scope>NUCLEOTIDE SEQUENCE</scope>
    <source>
        <strain evidence="1">CBS 183.55</strain>
    </source>
</reference>
<dbReference type="AlphaFoldDB" id="A0A6A5RD53"/>
<feature type="non-terminal residue" evidence="1">
    <location>
        <position position="1"/>
    </location>
</feature>
<evidence type="ECO:0000313" key="2">
    <source>
        <dbReference type="Proteomes" id="UP000800082"/>
    </source>
</evidence>
<protein>
    <submittedName>
        <fullName evidence="1">Uncharacterized protein</fullName>
    </submittedName>
</protein>
<evidence type="ECO:0000313" key="1">
    <source>
        <dbReference type="EMBL" id="KAF1926181.1"/>
    </source>
</evidence>
<name>A0A6A5RD53_9PLEO</name>
<organism evidence="1 2">
    <name type="scientific">Didymella exigua CBS 183.55</name>
    <dbReference type="NCBI Taxonomy" id="1150837"/>
    <lineage>
        <taxon>Eukaryota</taxon>
        <taxon>Fungi</taxon>
        <taxon>Dikarya</taxon>
        <taxon>Ascomycota</taxon>
        <taxon>Pezizomycotina</taxon>
        <taxon>Dothideomycetes</taxon>
        <taxon>Pleosporomycetidae</taxon>
        <taxon>Pleosporales</taxon>
        <taxon>Pleosporineae</taxon>
        <taxon>Didymellaceae</taxon>
        <taxon>Didymella</taxon>
    </lineage>
</organism>
<accession>A0A6A5RD53</accession>